<evidence type="ECO:0000313" key="1">
    <source>
        <dbReference type="EMBL" id="EKN15852.1"/>
    </source>
</evidence>
<dbReference type="Proteomes" id="UP000006271">
    <property type="component" value="Unassembled WGS sequence"/>
</dbReference>
<accession>K5YPF9</accession>
<dbReference type="PANTHER" id="PTHR23416:SF78">
    <property type="entry name" value="LIPOPOLYSACCHARIDE BIOSYNTHESIS O-ACETYL TRANSFERASE WBBJ-RELATED"/>
    <property type="match status" value="1"/>
</dbReference>
<evidence type="ECO:0008006" key="3">
    <source>
        <dbReference type="Google" id="ProtNLM"/>
    </source>
</evidence>
<proteinExistence type="predicted"/>
<reference evidence="1 2" key="1">
    <citation type="submission" date="2012-02" db="EMBL/GenBank/DDBJ databases">
        <title>The Genome Sequence of Parabacteroides merdae CL03T12C32.</title>
        <authorList>
            <consortium name="The Broad Institute Genome Sequencing Platform"/>
            <person name="Earl A."/>
            <person name="Ward D."/>
            <person name="Feldgarden M."/>
            <person name="Gevers D."/>
            <person name="Zitomersky N.L."/>
            <person name="Coyne M.J."/>
            <person name="Comstock L.E."/>
            <person name="Young S.K."/>
            <person name="Zeng Q."/>
            <person name="Gargeya S."/>
            <person name="Fitzgerald M."/>
            <person name="Haas B."/>
            <person name="Abouelleil A."/>
            <person name="Alvarado L."/>
            <person name="Arachchi H.M."/>
            <person name="Berlin A."/>
            <person name="Chapman S.B."/>
            <person name="Gearin G."/>
            <person name="Goldberg J."/>
            <person name="Griggs A."/>
            <person name="Gujja S."/>
            <person name="Hansen M."/>
            <person name="Heiman D."/>
            <person name="Howarth C."/>
            <person name="Larimer J."/>
            <person name="Lui A."/>
            <person name="MacDonald P.J.P."/>
            <person name="McCowen C."/>
            <person name="Montmayeur A."/>
            <person name="Murphy C."/>
            <person name="Neiman D."/>
            <person name="Pearson M."/>
            <person name="Priest M."/>
            <person name="Roberts A."/>
            <person name="Saif S."/>
            <person name="Shea T."/>
            <person name="Sisk P."/>
            <person name="Stolte C."/>
            <person name="Sykes S."/>
            <person name="Wortman J."/>
            <person name="Nusbaum C."/>
            <person name="Birren B."/>
        </authorList>
    </citation>
    <scope>NUCLEOTIDE SEQUENCE [LARGE SCALE GENOMIC DNA]</scope>
    <source>
        <strain evidence="1 2">CL03T12C32</strain>
    </source>
</reference>
<dbReference type="InterPro" id="IPR011004">
    <property type="entry name" value="Trimer_LpxA-like_sf"/>
</dbReference>
<evidence type="ECO:0000313" key="2">
    <source>
        <dbReference type="Proteomes" id="UP000006271"/>
    </source>
</evidence>
<dbReference type="Gene3D" id="2.160.10.10">
    <property type="entry name" value="Hexapeptide repeat proteins"/>
    <property type="match status" value="1"/>
</dbReference>
<dbReference type="SUPFAM" id="SSF51161">
    <property type="entry name" value="Trimeric LpxA-like enzymes"/>
    <property type="match status" value="1"/>
</dbReference>
<dbReference type="PANTHER" id="PTHR23416">
    <property type="entry name" value="SIALIC ACID SYNTHASE-RELATED"/>
    <property type="match status" value="1"/>
</dbReference>
<sequence>MECSIVINGNNNIVKLGDNNSTINCEFWIEDNEGGIVLGDFNKILGRTHLAETEGQRIILGNNCLFSTNVIFRTGDSHSILDVSTGNRINPAKSITVGDRVWLGNNTTVLKGAVISNDSIVATGSIVTKCFSESNVILAGNPAAVVKKGVRWIAERM</sequence>
<dbReference type="RefSeq" id="WP_005642836.1">
    <property type="nucleotide sequence ID" value="NZ_JH976452.1"/>
</dbReference>
<comment type="caution">
    <text evidence="1">The sequence shown here is derived from an EMBL/GenBank/DDBJ whole genome shotgun (WGS) entry which is preliminary data.</text>
</comment>
<gene>
    <name evidence="1" type="ORF">HMPREF1060_00490</name>
</gene>
<dbReference type="HOGENOM" id="CLU_051638_6_2_10"/>
<name>K5YPF9_9BACT</name>
<dbReference type="AlphaFoldDB" id="K5YPF9"/>
<dbReference type="EMBL" id="AGZQ01000002">
    <property type="protein sequence ID" value="EKN15852.1"/>
    <property type="molecule type" value="Genomic_DNA"/>
</dbReference>
<organism evidence="1 2">
    <name type="scientific">Parabacteroides merdae CL03T12C32</name>
    <dbReference type="NCBI Taxonomy" id="999420"/>
    <lineage>
        <taxon>Bacteria</taxon>
        <taxon>Pseudomonadati</taxon>
        <taxon>Bacteroidota</taxon>
        <taxon>Bacteroidia</taxon>
        <taxon>Bacteroidales</taxon>
        <taxon>Tannerellaceae</taxon>
        <taxon>Parabacteroides</taxon>
    </lineage>
</organism>
<protein>
    <recommendedName>
        <fullName evidence="3">Maltose/galactoside acetyltransferase domain-containing protein</fullName>
    </recommendedName>
</protein>
<dbReference type="InterPro" id="IPR051159">
    <property type="entry name" value="Hexapeptide_acetyltransf"/>
</dbReference>